<evidence type="ECO:0000313" key="2">
    <source>
        <dbReference type="Proteomes" id="UP001630127"/>
    </source>
</evidence>
<accession>A0ABD2YSY3</accession>
<name>A0ABD2YSY3_9GENT</name>
<proteinExistence type="predicted"/>
<sequence>MVPRKPMRKLRELLIASNKQGSMLRNAPEKIKVIDATDYTWHPCSSSSQRITLPEQIRLTQAYGNILSRNCNKGAIYLPEEDQKALVYVMEDLSNYKSIWRK</sequence>
<dbReference type="EMBL" id="JBJUIK010000012">
    <property type="protein sequence ID" value="KAL3509986.1"/>
    <property type="molecule type" value="Genomic_DNA"/>
</dbReference>
<evidence type="ECO:0000313" key="1">
    <source>
        <dbReference type="EMBL" id="KAL3509986.1"/>
    </source>
</evidence>
<reference evidence="1 2" key="1">
    <citation type="submission" date="2024-11" db="EMBL/GenBank/DDBJ databases">
        <title>A near-complete genome assembly of Cinchona calisaya.</title>
        <authorList>
            <person name="Lian D.C."/>
            <person name="Zhao X.W."/>
            <person name="Wei L."/>
        </authorList>
    </citation>
    <scope>NUCLEOTIDE SEQUENCE [LARGE SCALE GENOMIC DNA]</scope>
    <source>
        <tissue evidence="1">Nenye</tissue>
    </source>
</reference>
<organism evidence="1 2">
    <name type="scientific">Cinchona calisaya</name>
    <dbReference type="NCBI Taxonomy" id="153742"/>
    <lineage>
        <taxon>Eukaryota</taxon>
        <taxon>Viridiplantae</taxon>
        <taxon>Streptophyta</taxon>
        <taxon>Embryophyta</taxon>
        <taxon>Tracheophyta</taxon>
        <taxon>Spermatophyta</taxon>
        <taxon>Magnoliopsida</taxon>
        <taxon>eudicotyledons</taxon>
        <taxon>Gunneridae</taxon>
        <taxon>Pentapetalae</taxon>
        <taxon>asterids</taxon>
        <taxon>lamiids</taxon>
        <taxon>Gentianales</taxon>
        <taxon>Rubiaceae</taxon>
        <taxon>Cinchonoideae</taxon>
        <taxon>Cinchoneae</taxon>
        <taxon>Cinchona</taxon>
    </lineage>
</organism>
<dbReference type="Proteomes" id="UP001630127">
    <property type="component" value="Unassembled WGS sequence"/>
</dbReference>
<protein>
    <submittedName>
        <fullName evidence="1">Uncharacterized protein</fullName>
    </submittedName>
</protein>
<gene>
    <name evidence="1" type="ORF">ACH5RR_029387</name>
</gene>
<comment type="caution">
    <text evidence="1">The sequence shown here is derived from an EMBL/GenBank/DDBJ whole genome shotgun (WGS) entry which is preliminary data.</text>
</comment>
<keyword evidence="2" id="KW-1185">Reference proteome</keyword>
<dbReference type="AlphaFoldDB" id="A0ABD2YSY3"/>